<feature type="signal peptide" evidence="3">
    <location>
        <begin position="1"/>
        <end position="25"/>
    </location>
</feature>
<feature type="domain" description="Yeast cell wall synthesis Kre9/Knh1-like N-terminal" evidence="4">
    <location>
        <begin position="42"/>
        <end position="136"/>
    </location>
</feature>
<dbReference type="GO" id="GO:0000724">
    <property type="term" value="P:double-strand break repair via homologous recombination"/>
    <property type="evidence" value="ECO:0007669"/>
    <property type="project" value="TreeGrafter"/>
</dbReference>
<feature type="compositionally biased region" description="Polar residues" evidence="2">
    <location>
        <begin position="605"/>
        <end position="614"/>
    </location>
</feature>
<feature type="compositionally biased region" description="Low complexity" evidence="2">
    <location>
        <begin position="189"/>
        <end position="246"/>
    </location>
</feature>
<proteinExistence type="predicted"/>
<feature type="region of interest" description="Disordered" evidence="2">
    <location>
        <begin position="955"/>
        <end position="1006"/>
    </location>
</feature>
<evidence type="ECO:0000256" key="3">
    <source>
        <dbReference type="SAM" id="SignalP"/>
    </source>
</evidence>
<evidence type="ECO:0000256" key="1">
    <source>
        <dbReference type="ARBA" id="ARBA00022729"/>
    </source>
</evidence>
<feature type="chain" id="PRO_5040398230" description="Yeast cell wall synthesis Kre9/Knh1-like N-terminal domain-containing protein" evidence="3">
    <location>
        <begin position="26"/>
        <end position="2297"/>
    </location>
</feature>
<feature type="compositionally biased region" description="Basic residues" evidence="2">
    <location>
        <begin position="820"/>
        <end position="832"/>
    </location>
</feature>
<feature type="compositionally biased region" description="Low complexity" evidence="2">
    <location>
        <begin position="487"/>
        <end position="504"/>
    </location>
</feature>
<dbReference type="Proteomes" id="UP000799439">
    <property type="component" value="Unassembled WGS sequence"/>
</dbReference>
<dbReference type="EMBL" id="ML996087">
    <property type="protein sequence ID" value="KAF2151746.1"/>
    <property type="molecule type" value="Genomic_DNA"/>
</dbReference>
<feature type="region of interest" description="Disordered" evidence="2">
    <location>
        <begin position="916"/>
        <end position="938"/>
    </location>
</feature>
<feature type="compositionally biased region" description="Basic and acidic residues" evidence="2">
    <location>
        <begin position="680"/>
        <end position="690"/>
    </location>
</feature>
<organism evidence="5 6">
    <name type="scientific">Myriangium duriaei CBS 260.36</name>
    <dbReference type="NCBI Taxonomy" id="1168546"/>
    <lineage>
        <taxon>Eukaryota</taxon>
        <taxon>Fungi</taxon>
        <taxon>Dikarya</taxon>
        <taxon>Ascomycota</taxon>
        <taxon>Pezizomycotina</taxon>
        <taxon>Dothideomycetes</taxon>
        <taxon>Dothideomycetidae</taxon>
        <taxon>Myriangiales</taxon>
        <taxon>Myriangiaceae</taxon>
        <taxon>Myriangium</taxon>
    </lineage>
</organism>
<feature type="region of interest" description="Disordered" evidence="2">
    <location>
        <begin position="680"/>
        <end position="841"/>
    </location>
</feature>
<evidence type="ECO:0000256" key="2">
    <source>
        <dbReference type="SAM" id="MobiDB-lite"/>
    </source>
</evidence>
<name>A0A9P4IZV1_9PEZI</name>
<dbReference type="InterPro" id="IPR018466">
    <property type="entry name" value="Kre9/Knh1-like_N"/>
</dbReference>
<evidence type="ECO:0000313" key="6">
    <source>
        <dbReference type="Proteomes" id="UP000799439"/>
    </source>
</evidence>
<feature type="region of interest" description="Disordered" evidence="2">
    <location>
        <begin position="466"/>
        <end position="504"/>
    </location>
</feature>
<feature type="compositionally biased region" description="Basic and acidic residues" evidence="2">
    <location>
        <begin position="1071"/>
        <end position="1086"/>
    </location>
</feature>
<feature type="compositionally biased region" description="Low complexity" evidence="2">
    <location>
        <begin position="637"/>
        <end position="655"/>
    </location>
</feature>
<dbReference type="GO" id="GO:0031297">
    <property type="term" value="P:replication fork processing"/>
    <property type="evidence" value="ECO:0007669"/>
    <property type="project" value="InterPro"/>
</dbReference>
<feature type="compositionally biased region" description="Polar residues" evidence="2">
    <location>
        <begin position="795"/>
        <end position="819"/>
    </location>
</feature>
<dbReference type="GO" id="GO:0005634">
    <property type="term" value="C:nucleus"/>
    <property type="evidence" value="ECO:0007669"/>
    <property type="project" value="InterPro"/>
</dbReference>
<dbReference type="Pfam" id="PF10342">
    <property type="entry name" value="Kre9_KNH"/>
    <property type="match status" value="1"/>
</dbReference>
<feature type="region of interest" description="Disordered" evidence="2">
    <location>
        <begin position="527"/>
        <end position="659"/>
    </location>
</feature>
<reference evidence="5" key="1">
    <citation type="journal article" date="2020" name="Stud. Mycol.">
        <title>101 Dothideomycetes genomes: a test case for predicting lifestyles and emergence of pathogens.</title>
        <authorList>
            <person name="Haridas S."/>
            <person name="Albert R."/>
            <person name="Binder M."/>
            <person name="Bloem J."/>
            <person name="Labutti K."/>
            <person name="Salamov A."/>
            <person name="Andreopoulos B."/>
            <person name="Baker S."/>
            <person name="Barry K."/>
            <person name="Bills G."/>
            <person name="Bluhm B."/>
            <person name="Cannon C."/>
            <person name="Castanera R."/>
            <person name="Culley D."/>
            <person name="Daum C."/>
            <person name="Ezra D."/>
            <person name="Gonzalez J."/>
            <person name="Henrissat B."/>
            <person name="Kuo A."/>
            <person name="Liang C."/>
            <person name="Lipzen A."/>
            <person name="Lutzoni F."/>
            <person name="Magnuson J."/>
            <person name="Mondo S."/>
            <person name="Nolan M."/>
            <person name="Ohm R."/>
            <person name="Pangilinan J."/>
            <person name="Park H.-J."/>
            <person name="Ramirez L."/>
            <person name="Alfaro M."/>
            <person name="Sun H."/>
            <person name="Tritt A."/>
            <person name="Yoshinaga Y."/>
            <person name="Zwiers L.-H."/>
            <person name="Turgeon B."/>
            <person name="Goodwin S."/>
            <person name="Spatafora J."/>
            <person name="Crous P."/>
            <person name="Grigoriev I."/>
        </authorList>
    </citation>
    <scope>NUCLEOTIDE SEQUENCE</scope>
    <source>
        <strain evidence="5">CBS 260.36</strain>
    </source>
</reference>
<feature type="region of interest" description="Disordered" evidence="2">
    <location>
        <begin position="281"/>
        <end position="354"/>
    </location>
</feature>
<dbReference type="OrthoDB" id="2386201at2759"/>
<feature type="compositionally biased region" description="Basic and acidic residues" evidence="2">
    <location>
        <begin position="987"/>
        <end position="1000"/>
    </location>
</feature>
<feature type="compositionally biased region" description="Basic and acidic residues" evidence="2">
    <location>
        <begin position="332"/>
        <end position="348"/>
    </location>
</feature>
<feature type="compositionally biased region" description="Low complexity" evidence="2">
    <location>
        <begin position="142"/>
        <end position="182"/>
    </location>
</feature>
<dbReference type="Pfam" id="PF09462">
    <property type="entry name" value="Mus7"/>
    <property type="match status" value="1"/>
</dbReference>
<keyword evidence="1 3" id="KW-0732">Signal</keyword>
<feature type="region of interest" description="Disordered" evidence="2">
    <location>
        <begin position="139"/>
        <end position="246"/>
    </location>
</feature>
<dbReference type="PANTHER" id="PTHR28122">
    <property type="entry name" value="E3 UBIQUITIN-PROTEIN LIGASE SUBSTRATE RECEPTOR MMS22"/>
    <property type="match status" value="1"/>
</dbReference>
<accession>A0A9P4IZV1</accession>
<dbReference type="InterPro" id="IPR019021">
    <property type="entry name" value="Mms22"/>
</dbReference>
<evidence type="ECO:0000313" key="5">
    <source>
        <dbReference type="EMBL" id="KAF2151746.1"/>
    </source>
</evidence>
<gene>
    <name evidence="5" type="ORF">K461DRAFT_268877</name>
</gene>
<feature type="region of interest" description="Disordered" evidence="2">
    <location>
        <begin position="1071"/>
        <end position="1091"/>
    </location>
</feature>
<protein>
    <recommendedName>
        <fullName evidence="4">Yeast cell wall synthesis Kre9/Knh1-like N-terminal domain-containing protein</fullName>
    </recommendedName>
</protein>
<evidence type="ECO:0000259" key="4">
    <source>
        <dbReference type="Pfam" id="PF10342"/>
    </source>
</evidence>
<feature type="compositionally biased region" description="Basic residues" evidence="2">
    <location>
        <begin position="780"/>
        <end position="794"/>
    </location>
</feature>
<sequence length="2297" mass="250773">MSTSDFSTFALFTAGLAAFAPAVSALVVPGGSNPTAGAVTAPDSTSSVTAGQSFKVQWNSSDSAVCGDKVDLVLLYGPSPAQMNAQDYIVQGIANSGSYDWTPSTGLKASDDTNKYGIELICQSTKAYQYTTRFQIANKNPTSSSASASSPAGGYTSSTGSSSGSHSATSSATASSSSAASSDEPKYPTGNSTTAAGTTGAATTSTATSSGHHSSSTGSSSGSKTSGSGASSTGSSTSSSASAASSGNAADHLKAGFGGLLAAAAVAALAFLNDNGAIASSEKISAPGGTRVESRDVQGAAEQHGSHQKRLPQDGDSHVLSGAPPQASGRVDSSKSDAVERDGSHKEGTGVLQGIEDYADLAPDTAVGGVDSTMSSPLSSPGEDFDFSSPPPFSLSASRVEQVPDTISLSASDTFHGGHSAMAAPIRTFRTRTAIQMHPYILEKEKHNRMFRAAGYKPVHLVGSQLLGDSQTGQPLGEQGHQNITESSQASFSSSQATPSQSQAIDTATTILMPDDEDADLPDVETLMRQSKPGRLPKRRKLFRPTTFTPARAYHGAFLDLPTGGSQPPTPPTSHSEASSAAQDDDGKQQGFRLPRLYPRGILTPKTSSPMRGSSSRRKVAYEVLPEDNQEEHDQISVSSASESKSESPSGSETEVQFQSARKRIKGVLPASWLRFDSKANKSTKEDKRSGLNGRSESGINTLAKGVAQRRTVAKASSQTHGNHFEGFSSGSDDERPPPTPVRRPQATENSSLALSLLDAGFGSDEMEDNNVDAMLPTASRRRKDSRKSSKKKSTLSNALIHPTSTSNATARQHSTASSHRSRSEKARRRHYREQAKLRQPRLSVLDLEQTIGAKEGPAPPFLRLAKRQARKQQNYGRHSPSRKAIRLATRADTEDAMSTLTAWRSGTIAQRDLVANASRAKNPPQKDSKRPHMSLGGNITTENRIALLQSLARRANTSTQRTGQQPRIDTHFGLSRVSENANRQQQDFRKPEHQEEQSSRAKATRRFMLQSSTRAREVFRPAQLEADDHRPRFDRAPGTTSLHARNLTTGHDQRAPQLNFQLQRFLDERHEQSADHSSVHEDYRNSKVSTAHRKPLQIVRRKTKAAPRRLSVEISDFRQPIFPLPVVTIHDDPQDNPTSVPAEGLQGLDAFNGQFPTDFDIRPLEIGTFFHSSTFLGSGDFANVLDLKRRNLDEPAGHITIRIDDQDTRWSAWCEETATLMGTIRNICEDAFQFMISAEDEDVGQLEGPMGTTTYLLRSLVRYVSSCLQFSDPVDRSAFLLRLQRFLEDMVDIITSSLQQANAGSRLEVKKHLDDCGIYVACLAFQHITVSGSESFAAPARELAIKMLKQMSFMVAQDLFKESCESLRAFAEGLRHHSIRDAGLKDDAVAAKLVVVLNHMFTELNLPGLSLDNFTAELWRGRIADSVDVWQLDMIWYDVLSIQPLLNLDTSGIYRPNGPWACSCWTVTKILFERTFALYNATLDNNNASAAAYLRTLFSRVSLLLTKWKWRAPDPALAIIYDFFAQRGLAHLPKERSAGSPAFLRGLNGEPTLEIETSDPGYHAFLKTLASGLKSVSRDYPESKLKRIAWRFVPNHGRTYRKDQDVRKADLEALRNHHDLLCTLYWALPAGSRPRLDHIKDLVEFSTSHQEACRINIDAWRNLAVYIMSHEDQQHEVGPLAEWFGDFSIAVINQYRLARSEAEELFEMSKDKQSGAISFDVMQMTVTGNQRRIMDTLHVALLAVQDALNACSVKRRKLDLAEQCNLVAVFKIFDAAQPRTFAPVRQILNVVKNCLTSVESTQAAAQSEESQDYGNWEGLDDLVESQKVEKSYSDEVGMFQPAVNQLLSNCFGADDLVDDSLLVALVEVWCILAARTVERGNRSWSQYLDSHGGDSWFQLRHTIQFSKFTPFMLAQVLIADRSAFFDHEDVFLTQWLVALVDREAMLKFQHDLTSTMLNIETQCSLLHDLPFAVDPGTYRFNITLSELRSRRAALVGSVLSNMRATLDSARSNTPDLKREYTSIMRQMMQAMKESYQSLTKTDSHSTTADPSAKGAHVSFLQQVISLMQQYTSDFCAVDSFFTDSTVFPLPSNDPKYIIARLKSYAPKVQADSGRKQLIILLQTLASNAASTATQPALASQLVAALLPTVGDAGQHDRALRKTLLAEILPAYCSLVPNTRGAALLATPLVEAACTVIAELRFHVRLAALATCRQEMQLVDVAIQGLVWAVEKLMHLRSDALSTEQLAFLAAVFDAAAKTLTTLDYASRACGLEFESLWNGSDDGGHGHGVPPQTAQV</sequence>
<keyword evidence="6" id="KW-1185">Reference proteome</keyword>
<feature type="compositionally biased region" description="Polar residues" evidence="2">
    <location>
        <begin position="467"/>
        <end position="486"/>
    </location>
</feature>
<feature type="compositionally biased region" description="Polar residues" evidence="2">
    <location>
        <begin position="956"/>
        <end position="968"/>
    </location>
</feature>
<dbReference type="PANTHER" id="PTHR28122:SF1">
    <property type="entry name" value="E3 UBIQUITIN-PROTEIN LIGASE SUBSTRATE RECEPTOR MMS22"/>
    <property type="match status" value="1"/>
</dbReference>
<dbReference type="GO" id="GO:0035361">
    <property type="term" value="C:Cul8-RING ubiquitin ligase complex"/>
    <property type="evidence" value="ECO:0007669"/>
    <property type="project" value="TreeGrafter"/>
</dbReference>
<comment type="caution">
    <text evidence="5">The sequence shown here is derived from an EMBL/GenBank/DDBJ whole genome shotgun (WGS) entry which is preliminary data.</text>
</comment>